<dbReference type="HOGENOM" id="CLU_2695704_0_0_2"/>
<evidence type="ECO:0000313" key="2">
    <source>
        <dbReference type="EMBL" id="ABM81299.1"/>
    </source>
</evidence>
<accession>A2BMT8</accession>
<keyword evidence="3" id="KW-1185">Reference proteome</keyword>
<name>A2BMT8_HYPBU</name>
<dbReference type="RefSeq" id="WP_011822617.1">
    <property type="nucleotide sequence ID" value="NC_008818.1"/>
</dbReference>
<organism evidence="2 3">
    <name type="scientific">Hyperthermus butylicus (strain DSM 5456 / JCM 9403 / PLM1-5)</name>
    <dbReference type="NCBI Taxonomy" id="415426"/>
    <lineage>
        <taxon>Archaea</taxon>
        <taxon>Thermoproteota</taxon>
        <taxon>Thermoprotei</taxon>
        <taxon>Desulfurococcales</taxon>
        <taxon>Pyrodictiaceae</taxon>
        <taxon>Hyperthermus</taxon>
    </lineage>
</organism>
<dbReference type="Proteomes" id="UP000002593">
    <property type="component" value="Chromosome"/>
</dbReference>
<dbReference type="EMBL" id="CP000493">
    <property type="protein sequence ID" value="ABM81299.1"/>
    <property type="molecule type" value="Genomic_DNA"/>
</dbReference>
<evidence type="ECO:0000313" key="3">
    <source>
        <dbReference type="Proteomes" id="UP000002593"/>
    </source>
</evidence>
<protein>
    <submittedName>
        <fullName evidence="2">Uncharacterized protein</fullName>
    </submittedName>
</protein>
<keyword evidence="1" id="KW-0175">Coiled coil</keyword>
<sequence>MADVEERLERIERELERIRRQLERLEALLSSFSSVAGEAVRLAAALSLSVEEAVRATERLVAKLRRLGGGPIR</sequence>
<dbReference type="EnsemblBacteria" id="ABM81299">
    <property type="protein sequence ID" value="ABM81299"/>
    <property type="gene ID" value="Hbut_1475"/>
</dbReference>
<dbReference type="GeneID" id="4782433"/>
<feature type="coiled-coil region" evidence="1">
    <location>
        <begin position="1"/>
        <end position="35"/>
    </location>
</feature>
<evidence type="ECO:0000256" key="1">
    <source>
        <dbReference type="SAM" id="Coils"/>
    </source>
</evidence>
<reference evidence="2 3" key="1">
    <citation type="journal article" date="2007" name="Archaea">
        <title>The genome of Hyperthermus butylicus: a sulfur-reducing, peptide fermenting, neutrophilic Crenarchaeote growing up to 108 degrees C.</title>
        <authorList>
            <person name="Brugger K."/>
            <person name="Chen L."/>
            <person name="Stark M."/>
            <person name="Zibat A."/>
            <person name="Redder P."/>
            <person name="Ruepp A."/>
            <person name="Awayez M."/>
            <person name="She Q."/>
            <person name="Garrett R.A."/>
            <person name="Klenk H.P."/>
        </authorList>
    </citation>
    <scope>NUCLEOTIDE SEQUENCE [LARGE SCALE GENOMIC DNA]</scope>
    <source>
        <strain evidence="3">DSM 5456 / JCM 9403 / PLM1-5</strain>
    </source>
</reference>
<proteinExistence type="predicted"/>
<dbReference type="AlphaFoldDB" id="A2BMT8"/>
<dbReference type="KEGG" id="hbu:Hbut_1475"/>
<gene>
    <name evidence="2" type="ordered locus">Hbut_1475</name>
</gene>